<dbReference type="FunFam" id="3.40.50.300:FF:000127">
    <property type="entry name" value="Ribose import ATP-binding protein RbsA"/>
    <property type="match status" value="1"/>
</dbReference>
<keyword evidence="11" id="KW-1185">Reference proteome</keyword>
<keyword evidence="3" id="KW-1003">Cell membrane</keyword>
<sequence length="494" mass="54682">MSSNSSVLLEMRGIGKTFPGVRALHQIDFNIRAGEIHALCGENGAGKSTMMKILSGIYTPDEGEILFEGTAVQINRPDIAQRLGIAIIHQELSLVPELTVAENIFLGDYPQRLPGIVHWKKMKREAQNVLNEMGFDINVDQPAGTLGIAKQQVVEIAKALHRKAKVVILDEPTAPLANQDVERLIELVNKLRSENLGIVYISHRLPEVSRISDRVTVLKDGQLVTTRDIKGLTRDDLVKLMVGREVLKMRLGTVTDYKKKVLSVRELCTSKLLDNINFDLYEGEVLGLAGLVGSGRTELARAIFGADSFTGKVELHGKPLKLKNPRDAIQRGIALLPEDRKQQGLVLGMSALENMTIAGLDKFSTMGVMKKRQEREDGNLLVQKLQVKVSGLSQETRTLSGGNQQKLIIARWLYNKAKILIFDEPTRGIDVGAKSEIYQLINQFVKEGGSVIVISSELPEVLMCDRILIMARGKMVLEIPHAEASEENVIQHML</sequence>
<dbReference type="Proteomes" id="UP000644756">
    <property type="component" value="Unassembled WGS sequence"/>
</dbReference>
<keyword evidence="2" id="KW-0813">Transport</keyword>
<evidence type="ECO:0000256" key="6">
    <source>
        <dbReference type="ARBA" id="ARBA00022840"/>
    </source>
</evidence>
<dbReference type="GO" id="GO:0005524">
    <property type="term" value="F:ATP binding"/>
    <property type="evidence" value="ECO:0007669"/>
    <property type="project" value="UniProtKB-KW"/>
</dbReference>
<feature type="domain" description="ABC transporter" evidence="9">
    <location>
        <begin position="249"/>
        <end position="493"/>
    </location>
</feature>
<dbReference type="AlphaFoldDB" id="A0A917FUQ5"/>
<dbReference type="PROSITE" id="PS00211">
    <property type="entry name" value="ABC_TRANSPORTER_1"/>
    <property type="match status" value="1"/>
</dbReference>
<dbReference type="SUPFAM" id="SSF52540">
    <property type="entry name" value="P-loop containing nucleoside triphosphate hydrolases"/>
    <property type="match status" value="2"/>
</dbReference>
<evidence type="ECO:0000256" key="1">
    <source>
        <dbReference type="ARBA" id="ARBA00004202"/>
    </source>
</evidence>
<evidence type="ECO:0000256" key="2">
    <source>
        <dbReference type="ARBA" id="ARBA00022448"/>
    </source>
</evidence>
<name>A0A917FUQ5_9BACL</name>
<evidence type="ECO:0000256" key="4">
    <source>
        <dbReference type="ARBA" id="ARBA00022737"/>
    </source>
</evidence>
<dbReference type="InterPro" id="IPR027417">
    <property type="entry name" value="P-loop_NTPase"/>
</dbReference>
<dbReference type="CDD" id="cd03215">
    <property type="entry name" value="ABC_Carb_Monos_II"/>
    <property type="match status" value="1"/>
</dbReference>
<reference evidence="10" key="1">
    <citation type="journal article" date="2014" name="Int. J. Syst. Evol. Microbiol.">
        <title>Complete genome sequence of Corynebacterium casei LMG S-19264T (=DSM 44701T), isolated from a smear-ripened cheese.</title>
        <authorList>
            <consortium name="US DOE Joint Genome Institute (JGI-PGF)"/>
            <person name="Walter F."/>
            <person name="Albersmeier A."/>
            <person name="Kalinowski J."/>
            <person name="Ruckert C."/>
        </authorList>
    </citation>
    <scope>NUCLEOTIDE SEQUENCE</scope>
    <source>
        <strain evidence="10">CGMCC 1.12987</strain>
    </source>
</reference>
<evidence type="ECO:0000256" key="3">
    <source>
        <dbReference type="ARBA" id="ARBA00022475"/>
    </source>
</evidence>
<evidence type="ECO:0000256" key="5">
    <source>
        <dbReference type="ARBA" id="ARBA00022741"/>
    </source>
</evidence>
<dbReference type="GO" id="GO:0005886">
    <property type="term" value="C:plasma membrane"/>
    <property type="evidence" value="ECO:0007669"/>
    <property type="project" value="UniProtKB-SubCell"/>
</dbReference>
<dbReference type="PANTHER" id="PTHR43790:SF9">
    <property type="entry name" value="GALACTOFURANOSE TRANSPORTER ATP-BINDING PROTEIN YTFR"/>
    <property type="match status" value="1"/>
</dbReference>
<dbReference type="CDD" id="cd03216">
    <property type="entry name" value="ABC_Carb_Monos_I"/>
    <property type="match status" value="1"/>
</dbReference>
<dbReference type="GO" id="GO:0016887">
    <property type="term" value="F:ATP hydrolysis activity"/>
    <property type="evidence" value="ECO:0007669"/>
    <property type="project" value="InterPro"/>
</dbReference>
<reference evidence="10" key="2">
    <citation type="submission" date="2020-09" db="EMBL/GenBank/DDBJ databases">
        <authorList>
            <person name="Sun Q."/>
            <person name="Zhou Y."/>
        </authorList>
    </citation>
    <scope>NUCLEOTIDE SEQUENCE</scope>
    <source>
        <strain evidence="10">CGMCC 1.12987</strain>
    </source>
</reference>
<evidence type="ECO:0000259" key="9">
    <source>
        <dbReference type="PROSITE" id="PS50893"/>
    </source>
</evidence>
<accession>A0A917FUQ5</accession>
<comment type="subcellular location">
    <subcellularLocation>
        <location evidence="1">Cell membrane</location>
        <topology evidence="1">Peripheral membrane protein</topology>
    </subcellularLocation>
</comment>
<feature type="domain" description="ABC transporter" evidence="9">
    <location>
        <begin position="9"/>
        <end position="245"/>
    </location>
</feature>
<dbReference type="InterPro" id="IPR003439">
    <property type="entry name" value="ABC_transporter-like_ATP-bd"/>
</dbReference>
<dbReference type="EMBL" id="BMGR01000006">
    <property type="protein sequence ID" value="GGG03117.1"/>
    <property type="molecule type" value="Genomic_DNA"/>
</dbReference>
<keyword evidence="4" id="KW-0677">Repeat</keyword>
<keyword evidence="5" id="KW-0547">Nucleotide-binding</keyword>
<dbReference type="InterPro" id="IPR003593">
    <property type="entry name" value="AAA+_ATPase"/>
</dbReference>
<evidence type="ECO:0000313" key="11">
    <source>
        <dbReference type="Proteomes" id="UP000644756"/>
    </source>
</evidence>
<dbReference type="PANTHER" id="PTHR43790">
    <property type="entry name" value="CARBOHYDRATE TRANSPORT ATP-BINDING PROTEIN MG119-RELATED"/>
    <property type="match status" value="1"/>
</dbReference>
<evidence type="ECO:0000256" key="7">
    <source>
        <dbReference type="ARBA" id="ARBA00022967"/>
    </source>
</evidence>
<proteinExistence type="predicted"/>
<comment type="caution">
    <text evidence="10">The sequence shown here is derived from an EMBL/GenBank/DDBJ whole genome shotgun (WGS) entry which is preliminary data.</text>
</comment>
<dbReference type="Pfam" id="PF00005">
    <property type="entry name" value="ABC_tran"/>
    <property type="match status" value="2"/>
</dbReference>
<keyword evidence="8" id="KW-0472">Membrane</keyword>
<keyword evidence="6 10" id="KW-0067">ATP-binding</keyword>
<dbReference type="RefSeq" id="WP_188530956.1">
    <property type="nucleotide sequence ID" value="NZ_BMGR01000006.1"/>
</dbReference>
<dbReference type="PROSITE" id="PS50893">
    <property type="entry name" value="ABC_TRANSPORTER_2"/>
    <property type="match status" value="2"/>
</dbReference>
<dbReference type="InterPro" id="IPR050107">
    <property type="entry name" value="ABC_carbohydrate_import_ATPase"/>
</dbReference>
<gene>
    <name evidence="10" type="primary">rbsA</name>
    <name evidence="10" type="ORF">GCM10010916_20240</name>
</gene>
<keyword evidence="7" id="KW-1278">Translocase</keyword>
<protein>
    <submittedName>
        <fullName evidence="10">Ribose import ATP-binding protein RbsA</fullName>
    </submittedName>
</protein>
<evidence type="ECO:0000313" key="10">
    <source>
        <dbReference type="EMBL" id="GGG03117.1"/>
    </source>
</evidence>
<organism evidence="10 11">
    <name type="scientific">Paenibacillus abyssi</name>
    <dbReference type="NCBI Taxonomy" id="1340531"/>
    <lineage>
        <taxon>Bacteria</taxon>
        <taxon>Bacillati</taxon>
        <taxon>Bacillota</taxon>
        <taxon>Bacilli</taxon>
        <taxon>Bacillales</taxon>
        <taxon>Paenibacillaceae</taxon>
        <taxon>Paenibacillus</taxon>
    </lineage>
</organism>
<dbReference type="InterPro" id="IPR017871">
    <property type="entry name" value="ABC_transporter-like_CS"/>
</dbReference>
<dbReference type="SMART" id="SM00382">
    <property type="entry name" value="AAA"/>
    <property type="match status" value="2"/>
</dbReference>
<evidence type="ECO:0000256" key="8">
    <source>
        <dbReference type="ARBA" id="ARBA00023136"/>
    </source>
</evidence>
<dbReference type="Gene3D" id="3.40.50.300">
    <property type="entry name" value="P-loop containing nucleotide triphosphate hydrolases"/>
    <property type="match status" value="2"/>
</dbReference>